<evidence type="ECO:0000313" key="2">
    <source>
        <dbReference type="Proteomes" id="UP000249177"/>
    </source>
</evidence>
<protein>
    <recommendedName>
        <fullName evidence="3">Cupin domain-containing protein</fullName>
    </recommendedName>
</protein>
<dbReference type="Gene3D" id="2.60.120.10">
    <property type="entry name" value="Jelly Rolls"/>
    <property type="match status" value="1"/>
</dbReference>
<evidence type="ECO:0000313" key="1">
    <source>
        <dbReference type="EMBL" id="PZX93299.1"/>
    </source>
</evidence>
<dbReference type="Proteomes" id="UP000249177">
    <property type="component" value="Unassembled WGS sequence"/>
</dbReference>
<dbReference type="RefSeq" id="WP_111410089.1">
    <property type="nucleotide sequence ID" value="NZ_QKXH01000006.1"/>
</dbReference>
<dbReference type="InterPro" id="IPR011051">
    <property type="entry name" value="RmlC_Cupin_sf"/>
</dbReference>
<gene>
    <name evidence="1" type="ORF">DOS84_10545</name>
</gene>
<keyword evidence="2" id="KW-1185">Reference proteome</keyword>
<evidence type="ECO:0008006" key="3">
    <source>
        <dbReference type="Google" id="ProtNLM"/>
    </source>
</evidence>
<proteinExistence type="predicted"/>
<dbReference type="InterPro" id="IPR014710">
    <property type="entry name" value="RmlC-like_jellyroll"/>
</dbReference>
<dbReference type="SUPFAM" id="SSF51182">
    <property type="entry name" value="RmlC-like cupins"/>
    <property type="match status" value="1"/>
</dbReference>
<comment type="caution">
    <text evidence="1">The sequence shown here is derived from an EMBL/GenBank/DDBJ whole genome shotgun (WGS) entry which is preliminary data.</text>
</comment>
<dbReference type="EMBL" id="QKXH01000006">
    <property type="protein sequence ID" value="PZX93299.1"/>
    <property type="molecule type" value="Genomic_DNA"/>
</dbReference>
<reference evidence="1 2" key="1">
    <citation type="submission" date="2018-06" db="EMBL/GenBank/DDBJ databases">
        <title>Flavobacterium sp IMCC34762, genome.</title>
        <authorList>
            <person name="Joung Y."/>
            <person name="Cho J."/>
            <person name="Song J."/>
        </authorList>
    </citation>
    <scope>NUCLEOTIDE SEQUENCE [LARGE SCALE GENOMIC DNA]</scope>
    <source>
        <strain evidence="1 2">IMCC34762</strain>
    </source>
</reference>
<sequence>MEYYTITRIFSDDVGESHFEDIKIPLKESSEIGFLSETQPVSGIIFRKVKPNYDFDFHQAPTRQYIILQDGEIEIETSLGEKRTFEPGNVLLVEDTFGKGHRTRNLKKAVRSSIFVTLK</sequence>
<dbReference type="OrthoDB" id="4205621at2"/>
<accession>A0A2W7U7N9</accession>
<organism evidence="1 2">
    <name type="scientific">Flavobacterium aquariorum</name>
    <dbReference type="NCBI Taxonomy" id="2217670"/>
    <lineage>
        <taxon>Bacteria</taxon>
        <taxon>Pseudomonadati</taxon>
        <taxon>Bacteroidota</taxon>
        <taxon>Flavobacteriia</taxon>
        <taxon>Flavobacteriales</taxon>
        <taxon>Flavobacteriaceae</taxon>
        <taxon>Flavobacterium</taxon>
    </lineage>
</organism>
<name>A0A2W7U7N9_9FLAO</name>
<dbReference type="AlphaFoldDB" id="A0A2W7U7N9"/>